<dbReference type="GO" id="GO:0000978">
    <property type="term" value="F:RNA polymerase II cis-regulatory region sequence-specific DNA binding"/>
    <property type="evidence" value="ECO:0007669"/>
    <property type="project" value="TreeGrafter"/>
</dbReference>
<dbReference type="GO" id="GO:0005634">
    <property type="term" value="C:nucleus"/>
    <property type="evidence" value="ECO:0007669"/>
    <property type="project" value="UniProtKB-SubCell"/>
</dbReference>
<dbReference type="Proteomes" id="UP000789572">
    <property type="component" value="Unassembled WGS sequence"/>
</dbReference>
<evidence type="ECO:0000256" key="3">
    <source>
        <dbReference type="ARBA" id="ARBA00023125"/>
    </source>
</evidence>
<dbReference type="Gene3D" id="1.10.30.10">
    <property type="entry name" value="High mobility group box domain"/>
    <property type="match status" value="1"/>
</dbReference>
<dbReference type="InterPro" id="IPR050917">
    <property type="entry name" value="SOX_TF"/>
</dbReference>
<feature type="region of interest" description="Disordered" evidence="7">
    <location>
        <begin position="174"/>
        <end position="224"/>
    </location>
</feature>
<evidence type="ECO:0000259" key="8">
    <source>
        <dbReference type="PROSITE" id="PS50118"/>
    </source>
</evidence>
<keyword evidence="10" id="KW-1185">Reference proteome</keyword>
<evidence type="ECO:0000256" key="2">
    <source>
        <dbReference type="ARBA" id="ARBA00023015"/>
    </source>
</evidence>
<sequence length="292" mass="33256">MSDLPNKQETTFPNVSESSSLSFLADQSSTMSALIKESLSPYERKLLANPPYVLTMSLDDLVGNKCKNRGMKKLYPPRPQNAWIIFRKNFESEFRSRYPNSNVLEISKIAGANWKNQPRLVKTYFETLSKLARQQHKHDYPSYTYVPRRQKLDRSEIRKHRELVIIEGKISGYGSKDSANNEKNRDGAGNKNKQTDKCDDAKEVLQDTPQHKSSAMTPSRIDVPECHNVNNMPAGEAYQAVSYACTEHAGINYNNLLFHYYPAYMFPLVEMTAGNGQPYTTVDGYVNQDYSA</sequence>
<name>A0A9N8Z7N0_9GLOM</name>
<dbReference type="SUPFAM" id="SSF47095">
    <property type="entry name" value="HMG-box"/>
    <property type="match status" value="1"/>
</dbReference>
<evidence type="ECO:0000313" key="9">
    <source>
        <dbReference type="EMBL" id="CAG8479162.1"/>
    </source>
</evidence>
<evidence type="ECO:0000256" key="4">
    <source>
        <dbReference type="ARBA" id="ARBA00023163"/>
    </source>
</evidence>
<evidence type="ECO:0000313" key="10">
    <source>
        <dbReference type="Proteomes" id="UP000789572"/>
    </source>
</evidence>
<feature type="compositionally biased region" description="Polar residues" evidence="7">
    <location>
        <begin position="207"/>
        <end position="217"/>
    </location>
</feature>
<dbReference type="SMART" id="SM00398">
    <property type="entry name" value="HMG"/>
    <property type="match status" value="1"/>
</dbReference>
<evidence type="ECO:0000256" key="6">
    <source>
        <dbReference type="PROSITE-ProRule" id="PRU00267"/>
    </source>
</evidence>
<accession>A0A9N8Z7N0</accession>
<dbReference type="Pfam" id="PF00505">
    <property type="entry name" value="HMG_box"/>
    <property type="match status" value="1"/>
</dbReference>
<dbReference type="InterPro" id="IPR036910">
    <property type="entry name" value="HMG_box_dom_sf"/>
</dbReference>
<keyword evidence="4" id="KW-0804">Transcription</keyword>
<organism evidence="9 10">
    <name type="scientific">Paraglomus occultum</name>
    <dbReference type="NCBI Taxonomy" id="144539"/>
    <lineage>
        <taxon>Eukaryota</taxon>
        <taxon>Fungi</taxon>
        <taxon>Fungi incertae sedis</taxon>
        <taxon>Mucoromycota</taxon>
        <taxon>Glomeromycotina</taxon>
        <taxon>Glomeromycetes</taxon>
        <taxon>Paraglomerales</taxon>
        <taxon>Paraglomeraceae</taxon>
        <taxon>Paraglomus</taxon>
    </lineage>
</organism>
<reference evidence="9" key="1">
    <citation type="submission" date="2021-06" db="EMBL/GenBank/DDBJ databases">
        <authorList>
            <person name="Kallberg Y."/>
            <person name="Tangrot J."/>
            <person name="Rosling A."/>
        </authorList>
    </citation>
    <scope>NUCLEOTIDE SEQUENCE</scope>
    <source>
        <strain evidence="9">IA702</strain>
    </source>
</reference>
<dbReference type="EMBL" id="CAJVPJ010000109">
    <property type="protein sequence ID" value="CAG8479162.1"/>
    <property type="molecule type" value="Genomic_DNA"/>
</dbReference>
<keyword evidence="2" id="KW-0805">Transcription regulation</keyword>
<evidence type="ECO:0000256" key="7">
    <source>
        <dbReference type="SAM" id="MobiDB-lite"/>
    </source>
</evidence>
<keyword evidence="3 6" id="KW-0238">DNA-binding</keyword>
<dbReference type="PANTHER" id="PTHR45803">
    <property type="entry name" value="SOX100B"/>
    <property type="match status" value="1"/>
</dbReference>
<feature type="domain" description="HMG box" evidence="8">
    <location>
        <begin position="76"/>
        <end position="144"/>
    </location>
</feature>
<gene>
    <name evidence="9" type="ORF">POCULU_LOCUS1448</name>
</gene>
<dbReference type="PROSITE" id="PS50118">
    <property type="entry name" value="HMG_BOX_2"/>
    <property type="match status" value="1"/>
</dbReference>
<proteinExistence type="predicted"/>
<dbReference type="InterPro" id="IPR009071">
    <property type="entry name" value="HMG_box_dom"/>
</dbReference>
<keyword evidence="5 6" id="KW-0539">Nucleus</keyword>
<comment type="subcellular location">
    <subcellularLocation>
        <location evidence="1">Nucleus</location>
    </subcellularLocation>
</comment>
<protein>
    <submittedName>
        <fullName evidence="9">1759_t:CDS:1</fullName>
    </submittedName>
</protein>
<evidence type="ECO:0000256" key="5">
    <source>
        <dbReference type="ARBA" id="ARBA00023242"/>
    </source>
</evidence>
<feature type="DNA-binding region" description="HMG box" evidence="6">
    <location>
        <begin position="76"/>
        <end position="144"/>
    </location>
</feature>
<dbReference type="GO" id="GO:0000981">
    <property type="term" value="F:DNA-binding transcription factor activity, RNA polymerase II-specific"/>
    <property type="evidence" value="ECO:0007669"/>
    <property type="project" value="TreeGrafter"/>
</dbReference>
<dbReference type="CDD" id="cd01389">
    <property type="entry name" value="HMG-box_ROX1-like"/>
    <property type="match status" value="1"/>
</dbReference>
<comment type="caution">
    <text evidence="9">The sequence shown here is derived from an EMBL/GenBank/DDBJ whole genome shotgun (WGS) entry which is preliminary data.</text>
</comment>
<dbReference type="PANTHER" id="PTHR45803:SF5">
    <property type="entry name" value="SOX100B"/>
    <property type="match status" value="1"/>
</dbReference>
<evidence type="ECO:0000256" key="1">
    <source>
        <dbReference type="ARBA" id="ARBA00004123"/>
    </source>
</evidence>
<dbReference type="AlphaFoldDB" id="A0A9N8Z7N0"/>
<dbReference type="OrthoDB" id="6247875at2759"/>
<feature type="compositionally biased region" description="Basic and acidic residues" evidence="7">
    <location>
        <begin position="179"/>
        <end position="205"/>
    </location>
</feature>